<protein>
    <submittedName>
        <fullName evidence="1">Uncharacterized protein</fullName>
    </submittedName>
</protein>
<proteinExistence type="predicted"/>
<organism evidence="1">
    <name type="scientific">marine metagenome</name>
    <dbReference type="NCBI Taxonomy" id="408172"/>
    <lineage>
        <taxon>unclassified sequences</taxon>
        <taxon>metagenomes</taxon>
        <taxon>ecological metagenomes</taxon>
    </lineage>
</organism>
<reference evidence="1" key="1">
    <citation type="submission" date="2018-05" db="EMBL/GenBank/DDBJ databases">
        <authorList>
            <person name="Lanie J.A."/>
            <person name="Ng W.-L."/>
            <person name="Kazmierczak K.M."/>
            <person name="Andrzejewski T.M."/>
            <person name="Davidsen T.M."/>
            <person name="Wayne K.J."/>
            <person name="Tettelin H."/>
            <person name="Glass J.I."/>
            <person name="Rusch D."/>
            <person name="Podicherti R."/>
            <person name="Tsui H.-C.T."/>
            <person name="Winkler M.E."/>
        </authorList>
    </citation>
    <scope>NUCLEOTIDE SEQUENCE</scope>
</reference>
<name>A0A382DJ79_9ZZZZ</name>
<dbReference type="EMBL" id="UINC01039562">
    <property type="protein sequence ID" value="SVB38229.1"/>
    <property type="molecule type" value="Genomic_DNA"/>
</dbReference>
<gene>
    <name evidence="1" type="ORF">METZ01_LOCUS191083</name>
</gene>
<sequence length="28" mass="3273">MDFYNHRLAAANYSTIKNPHPQSPKNQE</sequence>
<accession>A0A382DJ79</accession>
<evidence type="ECO:0000313" key="1">
    <source>
        <dbReference type="EMBL" id="SVB38229.1"/>
    </source>
</evidence>
<dbReference type="AlphaFoldDB" id="A0A382DJ79"/>